<dbReference type="AlphaFoldDB" id="A0A3P9QEU0"/>
<sequence length="121" mass="13778">CDDQLVSLSKNVFMYFFYMALTATQAKRYDEIVEEKKKEGVGCVQGPEMSRNIFKLFIASIICSGAKNCHEKCISCVMSPVQRQTNRGGRCSKTKGITRTLVKHHVLKMCTFFVLCIFYTV</sequence>
<accession>A0A3P9QEU0</accession>
<organism evidence="1 2">
    <name type="scientific">Poecilia reticulata</name>
    <name type="common">Guppy</name>
    <name type="synonym">Acanthophacelus reticulatus</name>
    <dbReference type="NCBI Taxonomy" id="8081"/>
    <lineage>
        <taxon>Eukaryota</taxon>
        <taxon>Metazoa</taxon>
        <taxon>Chordata</taxon>
        <taxon>Craniata</taxon>
        <taxon>Vertebrata</taxon>
        <taxon>Euteleostomi</taxon>
        <taxon>Actinopterygii</taxon>
        <taxon>Neopterygii</taxon>
        <taxon>Teleostei</taxon>
        <taxon>Neoteleostei</taxon>
        <taxon>Acanthomorphata</taxon>
        <taxon>Ovalentaria</taxon>
        <taxon>Atherinomorphae</taxon>
        <taxon>Cyprinodontiformes</taxon>
        <taxon>Poeciliidae</taxon>
        <taxon>Poeciliinae</taxon>
        <taxon>Poecilia</taxon>
    </lineage>
</organism>
<reference evidence="1" key="2">
    <citation type="submission" date="2025-08" db="UniProtKB">
        <authorList>
            <consortium name="Ensembl"/>
        </authorList>
    </citation>
    <scope>IDENTIFICATION</scope>
    <source>
        <strain evidence="1">Guanapo</strain>
    </source>
</reference>
<protein>
    <submittedName>
        <fullName evidence="1">Uncharacterized protein</fullName>
    </submittedName>
</protein>
<evidence type="ECO:0000313" key="2">
    <source>
        <dbReference type="Proteomes" id="UP000242638"/>
    </source>
</evidence>
<dbReference type="Ensembl" id="ENSPRET00000032943.1">
    <property type="protein sequence ID" value="ENSPREP00000032574.1"/>
    <property type="gene ID" value="ENSPREG00000022074.1"/>
</dbReference>
<reference evidence="2" key="1">
    <citation type="submission" date="2013-11" db="EMBL/GenBank/DDBJ databases">
        <title>The genomic landscape of the Guanapo guppy.</title>
        <authorList>
            <person name="Kuenstner A."/>
            <person name="Dreyer C."/>
        </authorList>
    </citation>
    <scope>NUCLEOTIDE SEQUENCE</scope>
    <source>
        <strain evidence="2">Guanapo</strain>
    </source>
</reference>
<keyword evidence="2" id="KW-1185">Reference proteome</keyword>
<proteinExistence type="predicted"/>
<reference evidence="1" key="3">
    <citation type="submission" date="2025-09" db="UniProtKB">
        <authorList>
            <consortium name="Ensembl"/>
        </authorList>
    </citation>
    <scope>IDENTIFICATION</scope>
    <source>
        <strain evidence="1">Guanapo</strain>
    </source>
</reference>
<dbReference type="Proteomes" id="UP000242638">
    <property type="component" value="Unassembled WGS sequence"/>
</dbReference>
<evidence type="ECO:0000313" key="1">
    <source>
        <dbReference type="Ensembl" id="ENSPREP00000032574.1"/>
    </source>
</evidence>
<name>A0A3P9QEU0_POERE</name>